<dbReference type="PANTHER" id="PTHR11926">
    <property type="entry name" value="GLUCOSYL/GLUCURONOSYL TRANSFERASES"/>
    <property type="match status" value="1"/>
</dbReference>
<evidence type="ECO:0000256" key="1">
    <source>
        <dbReference type="ARBA" id="ARBA00009995"/>
    </source>
</evidence>
<accession>A0A9D4ZR20</accession>
<dbReference type="Proteomes" id="UP000886520">
    <property type="component" value="Chromosome 2"/>
</dbReference>
<dbReference type="Gene3D" id="3.40.50.2000">
    <property type="entry name" value="Glycogen Phosphorylase B"/>
    <property type="match status" value="2"/>
</dbReference>
<evidence type="ECO:0000256" key="5">
    <source>
        <dbReference type="RuleBase" id="RU362057"/>
    </source>
</evidence>
<dbReference type="PANTHER" id="PTHR11926:SF774">
    <property type="entry name" value="UDP-GLYCOSYLTRANSFERASE 85A1-RELATED"/>
    <property type="match status" value="1"/>
</dbReference>
<evidence type="ECO:0000313" key="8">
    <source>
        <dbReference type="Proteomes" id="UP000886520"/>
    </source>
</evidence>
<dbReference type="PROSITE" id="PS00375">
    <property type="entry name" value="UDPGT"/>
    <property type="match status" value="1"/>
</dbReference>
<comment type="caution">
    <text evidence="7">The sequence shown here is derived from an EMBL/GenBank/DDBJ whole genome shotgun (WGS) entry which is preliminary data.</text>
</comment>
<evidence type="ECO:0000256" key="3">
    <source>
        <dbReference type="ARBA" id="ARBA00022679"/>
    </source>
</evidence>
<organism evidence="7 8">
    <name type="scientific">Adiantum capillus-veneris</name>
    <name type="common">Maidenhair fern</name>
    <dbReference type="NCBI Taxonomy" id="13818"/>
    <lineage>
        <taxon>Eukaryota</taxon>
        <taxon>Viridiplantae</taxon>
        <taxon>Streptophyta</taxon>
        <taxon>Embryophyta</taxon>
        <taxon>Tracheophyta</taxon>
        <taxon>Polypodiopsida</taxon>
        <taxon>Polypodiidae</taxon>
        <taxon>Polypodiales</taxon>
        <taxon>Pteridineae</taxon>
        <taxon>Pteridaceae</taxon>
        <taxon>Vittarioideae</taxon>
        <taxon>Adiantum</taxon>
    </lineage>
</organism>
<dbReference type="EMBL" id="JABFUD020000003">
    <property type="protein sequence ID" value="KAI5082075.1"/>
    <property type="molecule type" value="Genomic_DNA"/>
</dbReference>
<dbReference type="InterPro" id="IPR035595">
    <property type="entry name" value="UDP_glycos_trans_CS"/>
</dbReference>
<keyword evidence="8" id="KW-1185">Reference proteome</keyword>
<proteinExistence type="inferred from homology"/>
<evidence type="ECO:0000256" key="4">
    <source>
        <dbReference type="RuleBase" id="RU003718"/>
    </source>
</evidence>
<dbReference type="GO" id="GO:0080044">
    <property type="term" value="F:quercetin 7-O-glucosyltransferase activity"/>
    <property type="evidence" value="ECO:0007669"/>
    <property type="project" value="TreeGrafter"/>
</dbReference>
<protein>
    <recommendedName>
        <fullName evidence="5">Glycosyltransferase</fullName>
        <ecNumber evidence="5">2.4.1.-</ecNumber>
    </recommendedName>
</protein>
<reference evidence="7" key="1">
    <citation type="submission" date="2021-01" db="EMBL/GenBank/DDBJ databases">
        <title>Adiantum capillus-veneris genome.</title>
        <authorList>
            <person name="Fang Y."/>
            <person name="Liao Q."/>
        </authorList>
    </citation>
    <scope>NUCLEOTIDE SEQUENCE</scope>
    <source>
        <strain evidence="7">H3</strain>
        <tissue evidence="7">Leaf</tissue>
    </source>
</reference>
<dbReference type="InterPro" id="IPR058980">
    <property type="entry name" value="Glyco_transf_N"/>
</dbReference>
<evidence type="ECO:0000313" key="7">
    <source>
        <dbReference type="EMBL" id="KAI5082075.1"/>
    </source>
</evidence>
<dbReference type="EC" id="2.4.1.-" evidence="5"/>
<comment type="similarity">
    <text evidence="1 4">Belongs to the UDP-glycosyltransferase family.</text>
</comment>
<dbReference type="CDD" id="cd03784">
    <property type="entry name" value="GT1_Gtf-like"/>
    <property type="match status" value="1"/>
</dbReference>
<evidence type="ECO:0000256" key="2">
    <source>
        <dbReference type="ARBA" id="ARBA00022676"/>
    </source>
</evidence>
<dbReference type="FunFam" id="3.40.50.2000:FF:000078">
    <property type="entry name" value="Glycosyltransferase"/>
    <property type="match status" value="1"/>
</dbReference>
<name>A0A9D4ZR20_ADICA</name>
<dbReference type="GO" id="GO:0080043">
    <property type="term" value="F:quercetin 3-O-glucosyltransferase activity"/>
    <property type="evidence" value="ECO:0007669"/>
    <property type="project" value="TreeGrafter"/>
</dbReference>
<dbReference type="OrthoDB" id="5835829at2759"/>
<keyword evidence="3 4" id="KW-0808">Transferase</keyword>
<gene>
    <name evidence="7" type="ORF">GOP47_0001818</name>
</gene>
<sequence>MDRRQRQQHVVAVPLPAQGHLNPLMRFCKLLAAQGFLVTFVNIDPIHHRIDEVRNGGVADADADMDGAHDCIRCDHIPIDSLNLANDFRVSFEAFFEAQNSIAPHLEALLSRLNRLGPPVTCLMSDIGMTLPTQNVADKFNIPRIVFYPNSASLQLFVSYVIQGRRTSAKQVLEGLKRSKTEAFCDGSTLPGLPALLNTDLPDFAHVVDDNVFMWRFISQTWQQSESFAHAMVINSFEELEAPTFKALSEGFRLPVYGIGPLVEPLGKETSLWKEDEGCIAWLDKQPSLSVLYISFGSITILSQSQFDEIMAALIASAQRFLWVFRPDLVKGVTSNSGSSAFDVIMDQCNGRGCVVEWAPQLRVLAHPSVGGFLTHCGWNSVLEAIAHGMPMLCWPYFSDQTLDAKYVVEEWKIGLQLNEASNGLVERGEIEKVMKALMEGNEGRTLRENVSRLKEMSYKHQSNSFMKFG</sequence>
<dbReference type="SUPFAM" id="SSF53756">
    <property type="entry name" value="UDP-Glycosyltransferase/glycogen phosphorylase"/>
    <property type="match status" value="1"/>
</dbReference>
<keyword evidence="2 4" id="KW-0328">Glycosyltransferase</keyword>
<dbReference type="InterPro" id="IPR002213">
    <property type="entry name" value="UDP_glucos_trans"/>
</dbReference>
<feature type="domain" description="Glycosyltransferase N-terminal" evidence="6">
    <location>
        <begin position="10"/>
        <end position="154"/>
    </location>
</feature>
<dbReference type="AlphaFoldDB" id="A0A9D4ZR20"/>
<dbReference type="Pfam" id="PF26168">
    <property type="entry name" value="Glyco_transf_N"/>
    <property type="match status" value="1"/>
</dbReference>
<evidence type="ECO:0000259" key="6">
    <source>
        <dbReference type="Pfam" id="PF26168"/>
    </source>
</evidence>
<dbReference type="Pfam" id="PF00201">
    <property type="entry name" value="UDPGT"/>
    <property type="match status" value="1"/>
</dbReference>